<feature type="transmembrane region" description="Helical" evidence="2">
    <location>
        <begin position="147"/>
        <end position="165"/>
    </location>
</feature>
<evidence type="ECO:0000313" key="4">
    <source>
        <dbReference type="EMBL" id="SDH10245.1"/>
    </source>
</evidence>
<dbReference type="Gene3D" id="2.60.480.10">
    <property type="entry name" value="eubacterium ventriosum atcc domain"/>
    <property type="match status" value="1"/>
</dbReference>
<evidence type="ECO:0000256" key="2">
    <source>
        <dbReference type="SAM" id="Phobius"/>
    </source>
</evidence>
<feature type="compositionally biased region" description="Low complexity" evidence="1">
    <location>
        <begin position="201"/>
        <end position="214"/>
    </location>
</feature>
<keyword evidence="2" id="KW-0812">Transmembrane</keyword>
<organism evidence="4 5">
    <name type="scientific">Alteribacillus persepolensis</name>
    <dbReference type="NCBI Taxonomy" id="568899"/>
    <lineage>
        <taxon>Bacteria</taxon>
        <taxon>Bacillati</taxon>
        <taxon>Bacillota</taxon>
        <taxon>Bacilli</taxon>
        <taxon>Bacillales</taxon>
        <taxon>Bacillaceae</taxon>
        <taxon>Alteribacillus</taxon>
    </lineage>
</organism>
<name>A0A1G7ZNN9_9BACI</name>
<dbReference type="Pfam" id="PF12164">
    <property type="entry name" value="SporV_AA"/>
    <property type="match status" value="1"/>
</dbReference>
<feature type="region of interest" description="Disordered" evidence="1">
    <location>
        <begin position="192"/>
        <end position="214"/>
    </location>
</feature>
<dbReference type="RefSeq" id="WP_091271045.1">
    <property type="nucleotide sequence ID" value="NZ_FNDK01000001.1"/>
</dbReference>
<dbReference type="InterPro" id="IPR021997">
    <property type="entry name" value="SporV_AA"/>
</dbReference>
<keyword evidence="2" id="KW-1133">Transmembrane helix</keyword>
<sequence>MPQKIYMQLYAGITAQEGQDIYLKDVARLEGEENELASLMNLRLYRLSRKDKTHVVLDLLTILREIHTEYPDIDLVVIGPEQTVVEIEIKKKVISPLMLVFVWFLLFIGAALAIMNFHEDVSMLQVHQKLYALITGTELEQPLLLQIPYSIGLGLGMILFFNHVFKKRINEEPSPLEIEMFHYQKDIEKYISDTESDRSSKSWQSKHYSQSSSD</sequence>
<gene>
    <name evidence="4" type="ORF">SAMN05192534_101621</name>
</gene>
<dbReference type="InterPro" id="IPR038548">
    <property type="entry name" value="SporV_AA_N_sf"/>
</dbReference>
<dbReference type="EMBL" id="FNDK01000001">
    <property type="protein sequence ID" value="SDH10245.1"/>
    <property type="molecule type" value="Genomic_DNA"/>
</dbReference>
<proteinExistence type="predicted"/>
<dbReference type="OrthoDB" id="9782754at2"/>
<reference evidence="4 5" key="1">
    <citation type="submission" date="2016-10" db="EMBL/GenBank/DDBJ databases">
        <authorList>
            <person name="de Groot N.N."/>
        </authorList>
    </citation>
    <scope>NUCLEOTIDE SEQUENCE [LARGE SCALE GENOMIC DNA]</scope>
    <source>
        <strain evidence="4 5">DSM 21632</strain>
    </source>
</reference>
<accession>A0A1G7ZNN9</accession>
<dbReference type="AlphaFoldDB" id="A0A1G7ZNN9"/>
<keyword evidence="2" id="KW-0472">Membrane</keyword>
<dbReference type="STRING" id="568899.SAMN05192534_101621"/>
<evidence type="ECO:0000256" key="1">
    <source>
        <dbReference type="SAM" id="MobiDB-lite"/>
    </source>
</evidence>
<dbReference type="Proteomes" id="UP000199163">
    <property type="component" value="Unassembled WGS sequence"/>
</dbReference>
<evidence type="ECO:0000313" key="5">
    <source>
        <dbReference type="Proteomes" id="UP000199163"/>
    </source>
</evidence>
<evidence type="ECO:0000259" key="3">
    <source>
        <dbReference type="Pfam" id="PF12164"/>
    </source>
</evidence>
<feature type="domain" description="Stage V sporulation protein AA" evidence="3">
    <location>
        <begin position="3"/>
        <end position="90"/>
    </location>
</feature>
<protein>
    <submittedName>
        <fullName evidence="4">Stage V sporulation protein AA</fullName>
    </submittedName>
</protein>
<feature type="transmembrane region" description="Helical" evidence="2">
    <location>
        <begin position="97"/>
        <end position="117"/>
    </location>
</feature>
<keyword evidence="5" id="KW-1185">Reference proteome</keyword>